<comment type="caution">
    <text evidence="1">The sequence shown here is derived from an EMBL/GenBank/DDBJ whole genome shotgun (WGS) entry which is preliminary data.</text>
</comment>
<dbReference type="EMBL" id="CM042891">
    <property type="protein sequence ID" value="KAI4304282.1"/>
    <property type="molecule type" value="Genomic_DNA"/>
</dbReference>
<reference evidence="2" key="1">
    <citation type="journal article" date="2023" name="Front. Plant Sci.">
        <title>Chromosomal-level genome assembly of Melastoma candidum provides insights into trichome evolution.</title>
        <authorList>
            <person name="Zhong Y."/>
            <person name="Wu W."/>
            <person name="Sun C."/>
            <person name="Zou P."/>
            <person name="Liu Y."/>
            <person name="Dai S."/>
            <person name="Zhou R."/>
        </authorList>
    </citation>
    <scope>NUCLEOTIDE SEQUENCE [LARGE SCALE GENOMIC DNA]</scope>
</reference>
<organism evidence="1 2">
    <name type="scientific">Melastoma candidum</name>
    <dbReference type="NCBI Taxonomy" id="119954"/>
    <lineage>
        <taxon>Eukaryota</taxon>
        <taxon>Viridiplantae</taxon>
        <taxon>Streptophyta</taxon>
        <taxon>Embryophyta</taxon>
        <taxon>Tracheophyta</taxon>
        <taxon>Spermatophyta</taxon>
        <taxon>Magnoliopsida</taxon>
        <taxon>eudicotyledons</taxon>
        <taxon>Gunneridae</taxon>
        <taxon>Pentapetalae</taxon>
        <taxon>rosids</taxon>
        <taxon>malvids</taxon>
        <taxon>Myrtales</taxon>
        <taxon>Melastomataceae</taxon>
        <taxon>Melastomatoideae</taxon>
        <taxon>Melastomateae</taxon>
        <taxon>Melastoma</taxon>
    </lineage>
</organism>
<accession>A0ACB9L4H4</accession>
<proteinExistence type="predicted"/>
<sequence length="795" mass="88030">MATERIPSVSHPGVPQKPPPPPSILDRFRSLLVRRSSSAGAFDDADFTSPLTTEEVVAVYEVVLAELVLNSKPVITDLTIIAGEQREHAEGIAHAICRRIVEVPAAQKLPSLYLLDSIVKNIGKEYVEHFAVRLPEVFCEAYRQVDSVMYKPMRHLFSTWSAVFPPSILRRIEAELQLSFRSQSPDALRASESPVRSHGIHVNPKYARQSEDSTIEIAGAVAGAARMKSPESIMRSSYPVSSRKLPPPSNVAASRSLHLWRETDRPYAPEIDDFSTDNVPRRFEGASPSHPNLDYGLGRAIGSRDKQMGWQRERFLDDNRRRTPVLNLASRREHLDPRALIDAYGDDKRKYTSMARPNQYEHLEIRGKATPLSWQDTEEQEFNWAEIDPTLAERSRSNNFPQSSAAPIGGGRIGIGKQKGFSQESEITTRYSSQRRSMREGASIHVGRASPSSNHSLMFGNIKELKAKEPVVYNQVTGIAALNKPNLVQNPALQSQLLLATGATLSSHTGSSIQYGFPGQSTMQPGNPVLANKTGLPSHPVQIPNNGLPFRDTPLPPLPTATVPISVPSSDAAYSGLLSSLLGQGVITLANQTTVSEPLGIDFDMDLLKARHESAVRALYDDLPRQCTTCGLRFRFQEEHSSHMDWHVTKNRMSKNRKQKASRKWFVSTSMWLSGAEALGAEAAPGFLPAEPMEEKKSDEEMAVPADEDQTACALCGERFDDFYSDETDEWMYKGAVYMNAPYVSFAGMDRSQLGPIVHAKCRSESSEVFPGNIAVGEGYQGNVEEGSPRKRIRR</sequence>
<evidence type="ECO:0000313" key="2">
    <source>
        <dbReference type="Proteomes" id="UP001057402"/>
    </source>
</evidence>
<protein>
    <submittedName>
        <fullName evidence="1">Uncharacterized protein</fullName>
    </submittedName>
</protein>
<name>A0ACB9L4H4_9MYRT</name>
<keyword evidence="2" id="KW-1185">Reference proteome</keyword>
<evidence type="ECO:0000313" key="1">
    <source>
        <dbReference type="EMBL" id="KAI4304282.1"/>
    </source>
</evidence>
<gene>
    <name evidence="1" type="ORF">MLD38_039815</name>
</gene>
<dbReference type="Proteomes" id="UP001057402">
    <property type="component" value="Chromosome 12"/>
</dbReference>